<dbReference type="EMBL" id="KB207030">
    <property type="protein sequence ID" value="ELP85818.1"/>
    <property type="molecule type" value="Genomic_DNA"/>
</dbReference>
<evidence type="ECO:0000313" key="2">
    <source>
        <dbReference type="Proteomes" id="UP000014680"/>
    </source>
</evidence>
<dbReference type="KEGG" id="eiv:EIN_281890"/>
<name>A0A0A1TX30_ENTIV</name>
<dbReference type="VEuPathDB" id="AmoebaDB:EIN_281890"/>
<sequence length="504" mass="55990">MLLFLFILPLFAEDPVLFCYNKDACDASKCGEYAFVVPNECYAISSTSSFKVTLTDDTRLKGKQTFYSDNVCTTQVGTVNAEITRTLPTGYIATKTYDYKTTGTTTLQTYYYEYVDVQTKYVLTTRGIVVENYNGGCEANDIIAELQTQITCKVQFTDSNGFLATFDCTPLDENALGTYVEGDANGLFKTSNTSVPKTNPPTAEKAEFVIVTSTGSAQKFVCENKLCRLQLDVPVVKYSEDNVLATAINGDVTQYFMSNCVMSKSAVLIGNDLHYVKYTDTDCTDMASATILTSISSSTWKPTGSDLEYTIKLVVHVDTSGTMYFSESDISYIKYTVNLCQKTQPTESRKYTLMAKGTPVDNAILVELTYTNEKCEGALYTTSNALKTNKNFVVPTDKQLPMYKLSEESCGLTNIEQANTVSYAVMNKCVEKALHVIEESKLTMKKFTDEKCSTGGVVQHQMDCDKCSNDFYYLKCDLPAPINPSDNSQFICVMVMTLFFIILM</sequence>
<protein>
    <submittedName>
        <fullName evidence="1">Uncharacterized protein</fullName>
    </submittedName>
</protein>
<organism evidence="1 2">
    <name type="scientific">Entamoeba invadens IP1</name>
    <dbReference type="NCBI Taxonomy" id="370355"/>
    <lineage>
        <taxon>Eukaryota</taxon>
        <taxon>Amoebozoa</taxon>
        <taxon>Evosea</taxon>
        <taxon>Archamoebae</taxon>
        <taxon>Mastigamoebida</taxon>
        <taxon>Entamoebidae</taxon>
        <taxon>Entamoeba</taxon>
    </lineage>
</organism>
<keyword evidence="2" id="KW-1185">Reference proteome</keyword>
<reference evidence="1 2" key="1">
    <citation type="submission" date="2012-10" db="EMBL/GenBank/DDBJ databases">
        <authorList>
            <person name="Zafar N."/>
            <person name="Inman J."/>
            <person name="Hall N."/>
            <person name="Lorenzi H."/>
            <person name="Caler E."/>
        </authorList>
    </citation>
    <scope>NUCLEOTIDE SEQUENCE [LARGE SCALE GENOMIC DNA]</scope>
    <source>
        <strain evidence="1 2">IP1</strain>
    </source>
</reference>
<dbReference type="RefSeq" id="XP_004185164.1">
    <property type="nucleotide sequence ID" value="XM_004185116.1"/>
</dbReference>
<proteinExistence type="predicted"/>
<dbReference type="Proteomes" id="UP000014680">
    <property type="component" value="Unassembled WGS sequence"/>
</dbReference>
<dbReference type="AlphaFoldDB" id="A0A0A1TX30"/>
<dbReference type="GeneID" id="14884815"/>
<gene>
    <name evidence="1" type="ORF">EIN_281890</name>
</gene>
<evidence type="ECO:0000313" key="1">
    <source>
        <dbReference type="EMBL" id="ELP85818.1"/>
    </source>
</evidence>
<accession>A0A0A1TX30</accession>